<evidence type="ECO:0000313" key="1">
    <source>
        <dbReference type="EMBL" id="QEC72233.1"/>
    </source>
</evidence>
<organism evidence="1 2">
    <name type="scientific">Arachidicoccus ginsenosidivorans</name>
    <dbReference type="NCBI Taxonomy" id="496057"/>
    <lineage>
        <taxon>Bacteria</taxon>
        <taxon>Pseudomonadati</taxon>
        <taxon>Bacteroidota</taxon>
        <taxon>Chitinophagia</taxon>
        <taxon>Chitinophagales</taxon>
        <taxon>Chitinophagaceae</taxon>
        <taxon>Arachidicoccus</taxon>
    </lineage>
</organism>
<keyword evidence="2" id="KW-1185">Reference proteome</keyword>
<dbReference type="OrthoDB" id="9768177at2"/>
<accession>A0A5B8VM19</accession>
<dbReference type="Proteomes" id="UP000321291">
    <property type="component" value="Chromosome"/>
</dbReference>
<sequence length="194" mass="22215">MGYLGNDKSTDYTAIANDVYYNPENNNSIKIFGSANPTWFGAINNTINWRNISLNFNIIYKLGYYSLKQALSYSGLAIRDATYGINYNQRWMKPGDEQHTSVPSLIYPLNVSRGSFYQTSEINVIKADHIRLQYVNLFYNINKISKKQNCTLQLFINAANLGILWRANKDHIDPDSIKSIPAPKTYTLGIRLHF</sequence>
<dbReference type="AlphaFoldDB" id="A0A5B8VM19"/>
<protein>
    <recommendedName>
        <fullName evidence="3">TonB-dependent receptor</fullName>
    </recommendedName>
</protein>
<evidence type="ECO:0008006" key="3">
    <source>
        <dbReference type="Google" id="ProtNLM"/>
    </source>
</evidence>
<name>A0A5B8VM19_9BACT</name>
<reference evidence="1 2" key="1">
    <citation type="journal article" date="2017" name="Int. J. Syst. Evol. Microbiol.">
        <title>Arachidicoccus ginsenosidivorans sp. nov., with ginsenoside-converting activity isolated from ginseng cultivating soil.</title>
        <authorList>
            <person name="Siddiqi M.Z."/>
            <person name="Aslam Z."/>
            <person name="Im W.T."/>
        </authorList>
    </citation>
    <scope>NUCLEOTIDE SEQUENCE [LARGE SCALE GENOMIC DNA]</scope>
    <source>
        <strain evidence="1 2">Gsoil 809</strain>
    </source>
</reference>
<dbReference type="EMBL" id="CP042434">
    <property type="protein sequence ID" value="QEC72233.1"/>
    <property type="molecule type" value="Genomic_DNA"/>
</dbReference>
<evidence type="ECO:0000313" key="2">
    <source>
        <dbReference type="Proteomes" id="UP000321291"/>
    </source>
</evidence>
<dbReference type="KEGG" id="agi:FSB73_11670"/>
<gene>
    <name evidence="1" type="ORF">FSB73_11670</name>
</gene>
<proteinExistence type="predicted"/>
<dbReference type="RefSeq" id="WP_146782202.1">
    <property type="nucleotide sequence ID" value="NZ_CP042434.1"/>
</dbReference>